<evidence type="ECO:0000256" key="4">
    <source>
        <dbReference type="RuleBase" id="RU004005"/>
    </source>
</evidence>
<dbReference type="GO" id="GO:0015934">
    <property type="term" value="C:large ribosomal subunit"/>
    <property type="evidence" value="ECO:0007669"/>
    <property type="project" value="InterPro"/>
</dbReference>
<dbReference type="GO" id="GO:0006412">
    <property type="term" value="P:translation"/>
    <property type="evidence" value="ECO:0007669"/>
    <property type="project" value="InterPro"/>
</dbReference>
<protein>
    <recommendedName>
        <fullName evidence="7">50S ribosomal protein L22, chloroplastic</fullName>
    </recommendedName>
</protein>
<dbReference type="PANTHER" id="PTHR13501">
    <property type="entry name" value="CHLOROPLAST 50S RIBOSOMAL PROTEIN L22-RELATED"/>
    <property type="match status" value="1"/>
</dbReference>
<dbReference type="GO" id="GO:0003735">
    <property type="term" value="F:structural constituent of ribosome"/>
    <property type="evidence" value="ECO:0007669"/>
    <property type="project" value="InterPro"/>
</dbReference>
<comment type="similarity">
    <text evidence="1 4">Belongs to the universal ribosomal protein uL22 family.</text>
</comment>
<sequence>MLGVVHRRLAMARRGAPIAWRLSHSAPKNVMEASSYVERSVRTSPFRLNLIAGLVRRMWVPEALTQLKFLNKRFAPVVAAAVEKAAFRAGTQHELVPEELQIERCFVTPASFLKRIKIHGKGRHGIMHKRSGHINVTVAKIDFDQRIADAKNHRQKRKWQTRKEVAWNARVRVLGDWADKRMFPPKGSESIISITENNNEIGDAKV</sequence>
<dbReference type="Proteomes" id="UP001230188">
    <property type="component" value="Unassembled WGS sequence"/>
</dbReference>
<keyword evidence="2 4" id="KW-0689">Ribosomal protein</keyword>
<evidence type="ECO:0000313" key="6">
    <source>
        <dbReference type="Proteomes" id="UP001230188"/>
    </source>
</evidence>
<dbReference type="PANTHER" id="PTHR13501:SF10">
    <property type="entry name" value="LARGE RIBOSOMAL SUBUNIT PROTEIN UL22M"/>
    <property type="match status" value="1"/>
</dbReference>
<dbReference type="PROSITE" id="PS00464">
    <property type="entry name" value="RIBOSOMAL_L22"/>
    <property type="match status" value="1"/>
</dbReference>
<evidence type="ECO:0000256" key="1">
    <source>
        <dbReference type="ARBA" id="ARBA00009451"/>
    </source>
</evidence>
<dbReference type="Pfam" id="PF00237">
    <property type="entry name" value="Ribosomal_L22"/>
    <property type="match status" value="1"/>
</dbReference>
<gene>
    <name evidence="5" type="ORF">CTAYLR_003613</name>
</gene>
<keyword evidence="6" id="KW-1185">Reference proteome</keyword>
<dbReference type="InterPro" id="IPR001063">
    <property type="entry name" value="Ribosomal_uL22"/>
</dbReference>
<accession>A0AAD7UCF9</accession>
<name>A0AAD7UCF9_9STRA</name>
<organism evidence="5 6">
    <name type="scientific">Chrysophaeum taylorii</name>
    <dbReference type="NCBI Taxonomy" id="2483200"/>
    <lineage>
        <taxon>Eukaryota</taxon>
        <taxon>Sar</taxon>
        <taxon>Stramenopiles</taxon>
        <taxon>Ochrophyta</taxon>
        <taxon>Pelagophyceae</taxon>
        <taxon>Pelagomonadales</taxon>
        <taxon>Pelagomonadaceae</taxon>
        <taxon>Chrysophaeum</taxon>
    </lineage>
</organism>
<dbReference type="AlphaFoldDB" id="A0AAD7UCF9"/>
<dbReference type="InterPro" id="IPR047867">
    <property type="entry name" value="Ribosomal_uL22_bac/org-type"/>
</dbReference>
<dbReference type="SUPFAM" id="SSF54843">
    <property type="entry name" value="Ribosomal protein L22"/>
    <property type="match status" value="1"/>
</dbReference>
<evidence type="ECO:0008006" key="7">
    <source>
        <dbReference type="Google" id="ProtNLM"/>
    </source>
</evidence>
<evidence type="ECO:0000313" key="5">
    <source>
        <dbReference type="EMBL" id="KAJ8602240.1"/>
    </source>
</evidence>
<evidence type="ECO:0000256" key="3">
    <source>
        <dbReference type="ARBA" id="ARBA00023274"/>
    </source>
</evidence>
<evidence type="ECO:0000256" key="2">
    <source>
        <dbReference type="ARBA" id="ARBA00022980"/>
    </source>
</evidence>
<reference evidence="5" key="1">
    <citation type="submission" date="2023-01" db="EMBL/GenBank/DDBJ databases">
        <title>Metagenome sequencing of chrysophaentin producing Chrysophaeum taylorii.</title>
        <authorList>
            <person name="Davison J."/>
            <person name="Bewley C."/>
        </authorList>
    </citation>
    <scope>NUCLEOTIDE SEQUENCE</scope>
    <source>
        <strain evidence="5">NIES-1699</strain>
    </source>
</reference>
<keyword evidence="3 4" id="KW-0687">Ribonucleoprotein</keyword>
<dbReference type="EMBL" id="JAQMWT010000388">
    <property type="protein sequence ID" value="KAJ8602240.1"/>
    <property type="molecule type" value="Genomic_DNA"/>
</dbReference>
<dbReference type="InterPro" id="IPR036394">
    <property type="entry name" value="Ribosomal_uL22_sf"/>
</dbReference>
<comment type="caution">
    <text evidence="5">The sequence shown here is derived from an EMBL/GenBank/DDBJ whole genome shotgun (WGS) entry which is preliminary data.</text>
</comment>
<dbReference type="Gene3D" id="3.90.470.10">
    <property type="entry name" value="Ribosomal protein L22/L17"/>
    <property type="match status" value="1"/>
</dbReference>
<proteinExistence type="inferred from homology"/>
<dbReference type="InterPro" id="IPR018260">
    <property type="entry name" value="Ribosomal_uL22_CS"/>
</dbReference>